<dbReference type="CDD" id="cd18773">
    <property type="entry name" value="PDC1_HK_sensor"/>
    <property type="match status" value="1"/>
</dbReference>
<comment type="caution">
    <text evidence="14">The sequence shown here is derived from an EMBL/GenBank/DDBJ whole genome shotgun (WGS) entry which is preliminary data.</text>
</comment>
<dbReference type="PANTHER" id="PTHR32089">
    <property type="entry name" value="METHYL-ACCEPTING CHEMOTAXIS PROTEIN MCPB"/>
    <property type="match status" value="1"/>
</dbReference>
<gene>
    <name evidence="14" type="ORF">ADS79_30830</name>
    <name evidence="13" type="ORF">BRE01_51330</name>
</gene>
<dbReference type="InterPro" id="IPR004089">
    <property type="entry name" value="MCPsignal_dom"/>
</dbReference>
<dbReference type="PANTHER" id="PTHR32089:SF112">
    <property type="entry name" value="LYSOZYME-LIKE PROTEIN-RELATED"/>
    <property type="match status" value="1"/>
</dbReference>
<dbReference type="SUPFAM" id="SSF58104">
    <property type="entry name" value="Methyl-accepting chemotaxis protein (MCP) signaling domain"/>
    <property type="match status" value="1"/>
</dbReference>
<dbReference type="GO" id="GO:0007165">
    <property type="term" value="P:signal transduction"/>
    <property type="evidence" value="ECO:0007669"/>
    <property type="project" value="UniProtKB-KW"/>
</dbReference>
<comment type="subcellular location">
    <subcellularLocation>
        <location evidence="1">Cell membrane</location>
        <topology evidence="1">Multi-pass membrane protein</topology>
    </subcellularLocation>
</comment>
<evidence type="ECO:0000256" key="5">
    <source>
        <dbReference type="ARBA" id="ARBA00022989"/>
    </source>
</evidence>
<dbReference type="GO" id="GO:0005886">
    <property type="term" value="C:plasma membrane"/>
    <property type="evidence" value="ECO:0007669"/>
    <property type="project" value="UniProtKB-SubCell"/>
</dbReference>
<evidence type="ECO:0000256" key="6">
    <source>
        <dbReference type="ARBA" id="ARBA00023136"/>
    </source>
</evidence>
<dbReference type="GO" id="GO:0006935">
    <property type="term" value="P:chemotaxis"/>
    <property type="evidence" value="ECO:0007669"/>
    <property type="project" value="UniProtKB-KW"/>
</dbReference>
<dbReference type="Gene3D" id="1.10.287.950">
    <property type="entry name" value="Methyl-accepting chemotaxis protein"/>
    <property type="match status" value="1"/>
</dbReference>
<dbReference type="RefSeq" id="WP_049742303.1">
    <property type="nucleotide sequence ID" value="NZ_BJON01000021.1"/>
</dbReference>
<dbReference type="Proteomes" id="UP000036834">
    <property type="component" value="Unassembled WGS sequence"/>
</dbReference>
<accession>A0A0K9YJK8</accession>
<reference evidence="14" key="2">
    <citation type="submission" date="2015-07" db="EMBL/GenBank/DDBJ databases">
        <title>MeaNS - Measles Nucleotide Surveillance Program.</title>
        <authorList>
            <person name="Tran T."/>
            <person name="Druce J."/>
        </authorList>
    </citation>
    <scope>NUCLEOTIDE SEQUENCE</scope>
    <source>
        <strain evidence="14">DSM 9887</strain>
    </source>
</reference>
<keyword evidence="5 10" id="KW-1133">Transmembrane helix</keyword>
<evidence type="ECO:0000256" key="9">
    <source>
        <dbReference type="PROSITE-ProRule" id="PRU00284"/>
    </source>
</evidence>
<dbReference type="Pfam" id="PF00672">
    <property type="entry name" value="HAMP"/>
    <property type="match status" value="1"/>
</dbReference>
<reference evidence="13 16" key="3">
    <citation type="submission" date="2019-06" db="EMBL/GenBank/DDBJ databases">
        <title>Whole genome shotgun sequence of Brevibacillus reuszeri NBRC 15719.</title>
        <authorList>
            <person name="Hosoyama A."/>
            <person name="Uohara A."/>
            <person name="Ohji S."/>
            <person name="Ichikawa N."/>
        </authorList>
    </citation>
    <scope>NUCLEOTIDE SEQUENCE [LARGE SCALE GENOMIC DNA]</scope>
    <source>
        <strain evidence="13 16">NBRC 15719</strain>
    </source>
</reference>
<name>A0A0K9YJK8_9BACL</name>
<evidence type="ECO:0000256" key="8">
    <source>
        <dbReference type="ARBA" id="ARBA00029447"/>
    </source>
</evidence>
<dbReference type="Proteomes" id="UP000319578">
    <property type="component" value="Unassembled WGS sequence"/>
</dbReference>
<keyword evidence="3" id="KW-0145">Chemotaxis</keyword>
<dbReference type="Pfam" id="PF02743">
    <property type="entry name" value="dCache_1"/>
    <property type="match status" value="1"/>
</dbReference>
<dbReference type="PROSITE" id="PS50111">
    <property type="entry name" value="CHEMOTAXIS_TRANSDUC_2"/>
    <property type="match status" value="1"/>
</dbReference>
<dbReference type="SMART" id="SM00283">
    <property type="entry name" value="MA"/>
    <property type="match status" value="1"/>
</dbReference>
<feature type="transmembrane region" description="Helical" evidence="10">
    <location>
        <begin position="21"/>
        <end position="41"/>
    </location>
</feature>
<dbReference type="CDD" id="cd06225">
    <property type="entry name" value="HAMP"/>
    <property type="match status" value="1"/>
</dbReference>
<evidence type="ECO:0000256" key="10">
    <source>
        <dbReference type="SAM" id="Phobius"/>
    </source>
</evidence>
<dbReference type="STRING" id="54915.ADS79_30830"/>
<evidence type="ECO:0000256" key="7">
    <source>
        <dbReference type="ARBA" id="ARBA00023224"/>
    </source>
</evidence>
<dbReference type="CDD" id="cd12912">
    <property type="entry name" value="PDC2_MCP_like"/>
    <property type="match status" value="1"/>
</dbReference>
<evidence type="ECO:0000256" key="4">
    <source>
        <dbReference type="ARBA" id="ARBA00022692"/>
    </source>
</evidence>
<evidence type="ECO:0000313" key="13">
    <source>
        <dbReference type="EMBL" id="GED71431.1"/>
    </source>
</evidence>
<dbReference type="SMART" id="SM00304">
    <property type="entry name" value="HAMP"/>
    <property type="match status" value="2"/>
</dbReference>
<evidence type="ECO:0000313" key="14">
    <source>
        <dbReference type="EMBL" id="KNB68923.1"/>
    </source>
</evidence>
<evidence type="ECO:0000313" key="15">
    <source>
        <dbReference type="Proteomes" id="UP000036834"/>
    </source>
</evidence>
<dbReference type="Pfam" id="PF00015">
    <property type="entry name" value="MCPsignal"/>
    <property type="match status" value="1"/>
</dbReference>
<dbReference type="PATRIC" id="fig|54915.3.peg.5862"/>
<proteinExistence type="inferred from homology"/>
<dbReference type="InterPro" id="IPR003660">
    <property type="entry name" value="HAMP_dom"/>
</dbReference>
<sequence>MLRKKSTLGNSSFHYRSIFTRLFFGMMAMVIGMMAITAFFISSQSEAMLNEKTKQQLQDASGAALQEVDSKVQTIVTALQSYASTYKNGKVSNGQTFGIFSEIVSSNPTISELQVATNDGRFLTFPGSPLDSEYDPRKTDWFKGAFDKEKTYVSDVFQFSKTEFPKIAISIALRNEEEEPIGVVVAFVSVPKLSESISKIKLGETGYAMIVDQTGKLVAHPDQNYALQRPGLYQLPVVQYVLSGQTGVNEMTMNGTSYFAAYRFDDSLRWGIIVVQSIIEVKQVVNRLQLTILAVSLIGLCALGLLLYLFVRKITQPIKEVQQKMTAFSEGDLFLNMQVKSNDEIRQLADSFNRMSGQIRTIIGKIQYVISDVRQVADHVGKSSRHSHAMQTEVVAVTEKLSLEMDEQQVQIDTIHSIMESITTEMSEINSSMQTAVMQNQESREQSAKAALSIDHLKENMQKISEDMRASLHAMSSMKESMNDIRDILALISSISKRTKLLSFNARIEASRAGQAGLGFGVVADEIRQLSEQTEEATTRIQQVLQSGENRMAHVSECLETTDHATVDGINTLHQATDIFTKTVQISEVLTSQFESIEKLSEWIYSQSQVIQDRVDSLALSATEVVSGTQQAVAANQESLSLSEQFLHDSERLTGIVEDLEQEIRFFRTIERPSA</sequence>
<dbReference type="OrthoDB" id="9760371at2"/>
<keyword evidence="6 10" id="KW-0472">Membrane</keyword>
<dbReference type="Gene3D" id="3.30.450.20">
    <property type="entry name" value="PAS domain"/>
    <property type="match status" value="2"/>
</dbReference>
<evidence type="ECO:0000256" key="1">
    <source>
        <dbReference type="ARBA" id="ARBA00004651"/>
    </source>
</evidence>
<evidence type="ECO:0000256" key="3">
    <source>
        <dbReference type="ARBA" id="ARBA00022500"/>
    </source>
</evidence>
<reference evidence="15" key="1">
    <citation type="submission" date="2015-07" db="EMBL/GenBank/DDBJ databases">
        <title>Genome sequencing project for genomic taxonomy and phylogenomics of Bacillus-like bacteria.</title>
        <authorList>
            <person name="Liu B."/>
            <person name="Wang J."/>
            <person name="Zhu Y."/>
            <person name="Liu G."/>
            <person name="Chen Q."/>
            <person name="Chen Z."/>
            <person name="Lan J."/>
            <person name="Che J."/>
            <person name="Ge C."/>
            <person name="Shi H."/>
            <person name="Pan Z."/>
            <person name="Liu X."/>
        </authorList>
    </citation>
    <scope>NUCLEOTIDE SEQUENCE [LARGE SCALE GENOMIC DNA]</scope>
    <source>
        <strain evidence="15">DSM 9887</strain>
    </source>
</reference>
<evidence type="ECO:0000313" key="16">
    <source>
        <dbReference type="Proteomes" id="UP000319578"/>
    </source>
</evidence>
<keyword evidence="7 9" id="KW-0807">Transducer</keyword>
<dbReference type="EMBL" id="LGIQ01000016">
    <property type="protein sequence ID" value="KNB68923.1"/>
    <property type="molecule type" value="Genomic_DNA"/>
</dbReference>
<dbReference type="PROSITE" id="PS50885">
    <property type="entry name" value="HAMP"/>
    <property type="match status" value="1"/>
</dbReference>
<feature type="domain" description="HAMP" evidence="12">
    <location>
        <begin position="312"/>
        <end position="364"/>
    </location>
</feature>
<protein>
    <submittedName>
        <fullName evidence="13 14">Chemotaxis protein</fullName>
    </submittedName>
</protein>
<dbReference type="EMBL" id="BJON01000021">
    <property type="protein sequence ID" value="GED71431.1"/>
    <property type="molecule type" value="Genomic_DNA"/>
</dbReference>
<evidence type="ECO:0000256" key="2">
    <source>
        <dbReference type="ARBA" id="ARBA00022475"/>
    </source>
</evidence>
<keyword evidence="2" id="KW-1003">Cell membrane</keyword>
<feature type="transmembrane region" description="Helical" evidence="10">
    <location>
        <begin position="290"/>
        <end position="311"/>
    </location>
</feature>
<dbReference type="Gene3D" id="6.10.340.10">
    <property type="match status" value="1"/>
</dbReference>
<dbReference type="AlphaFoldDB" id="A0A0K9YJK8"/>
<feature type="domain" description="Methyl-accepting transducer" evidence="11">
    <location>
        <begin position="383"/>
        <end position="619"/>
    </location>
</feature>
<dbReference type="InterPro" id="IPR033479">
    <property type="entry name" value="dCache_1"/>
</dbReference>
<comment type="similarity">
    <text evidence="8">Belongs to the methyl-accepting chemotaxis (MCP) protein family.</text>
</comment>
<keyword evidence="4 10" id="KW-0812">Transmembrane</keyword>
<evidence type="ECO:0000259" key="12">
    <source>
        <dbReference type="PROSITE" id="PS50885"/>
    </source>
</evidence>
<keyword evidence="16" id="KW-1185">Reference proteome</keyword>
<organism evidence="14 15">
    <name type="scientific">Brevibacillus reuszeri</name>
    <dbReference type="NCBI Taxonomy" id="54915"/>
    <lineage>
        <taxon>Bacteria</taxon>
        <taxon>Bacillati</taxon>
        <taxon>Bacillota</taxon>
        <taxon>Bacilli</taxon>
        <taxon>Bacillales</taxon>
        <taxon>Paenibacillaceae</taxon>
        <taxon>Brevibacillus</taxon>
    </lineage>
</organism>
<evidence type="ECO:0000259" key="11">
    <source>
        <dbReference type="PROSITE" id="PS50111"/>
    </source>
</evidence>